<accession>A0ABV6RJC5</accession>
<dbReference type="PANTHER" id="PTHR35908:SF1">
    <property type="entry name" value="CONSERVED PROTEIN"/>
    <property type="match status" value="1"/>
</dbReference>
<protein>
    <submittedName>
        <fullName evidence="2">VOC family protein</fullName>
    </submittedName>
</protein>
<comment type="caution">
    <text evidence="2">The sequence shown here is derived from an EMBL/GenBank/DDBJ whole genome shotgun (WGS) entry which is preliminary data.</text>
</comment>
<dbReference type="PANTHER" id="PTHR35908">
    <property type="entry name" value="HYPOTHETICAL FUSION PROTEIN"/>
    <property type="match status" value="1"/>
</dbReference>
<dbReference type="PROSITE" id="PS51819">
    <property type="entry name" value="VOC"/>
    <property type="match status" value="1"/>
</dbReference>
<dbReference type="EMBL" id="JBHLSV010000036">
    <property type="protein sequence ID" value="MFC0676003.1"/>
    <property type="molecule type" value="Genomic_DNA"/>
</dbReference>
<evidence type="ECO:0000313" key="3">
    <source>
        <dbReference type="Proteomes" id="UP001589793"/>
    </source>
</evidence>
<keyword evidence="3" id="KW-1185">Reference proteome</keyword>
<feature type="domain" description="VOC" evidence="1">
    <location>
        <begin position="6"/>
        <end position="114"/>
    </location>
</feature>
<evidence type="ECO:0000259" key="1">
    <source>
        <dbReference type="PROSITE" id="PS51819"/>
    </source>
</evidence>
<dbReference type="Pfam" id="PF18029">
    <property type="entry name" value="Glyoxalase_6"/>
    <property type="match status" value="1"/>
</dbReference>
<proteinExistence type="predicted"/>
<reference evidence="2 3" key="1">
    <citation type="submission" date="2024-09" db="EMBL/GenBank/DDBJ databases">
        <authorList>
            <person name="Sun Q."/>
            <person name="Mori K."/>
        </authorList>
    </citation>
    <scope>NUCLEOTIDE SEQUENCE [LARGE SCALE GENOMIC DNA]</scope>
    <source>
        <strain evidence="2 3">CICC 10874</strain>
    </source>
</reference>
<dbReference type="InterPro" id="IPR041581">
    <property type="entry name" value="Glyoxalase_6"/>
</dbReference>
<organism evidence="2 3">
    <name type="scientific">Brachybacterium hainanense</name>
    <dbReference type="NCBI Taxonomy" id="1541174"/>
    <lineage>
        <taxon>Bacteria</taxon>
        <taxon>Bacillati</taxon>
        <taxon>Actinomycetota</taxon>
        <taxon>Actinomycetes</taxon>
        <taxon>Micrococcales</taxon>
        <taxon>Dermabacteraceae</taxon>
        <taxon>Brachybacterium</taxon>
    </lineage>
</organism>
<dbReference type="SUPFAM" id="SSF54593">
    <property type="entry name" value="Glyoxalase/Bleomycin resistance protein/Dihydroxybiphenyl dioxygenase"/>
    <property type="match status" value="1"/>
</dbReference>
<sequence>MTETFRLLQVTVDARNPHRLAAFWSQATGAPVTEELGDGYVVIGTEPPLAFQQVEDPTPGKNRLHLDGTGGDRAEQVARLVELGAVEKDTVDMGSFSWTVLEDPEGNAFCVVSEGAH</sequence>
<name>A0ABV6RJC5_9MICO</name>
<evidence type="ECO:0000313" key="2">
    <source>
        <dbReference type="EMBL" id="MFC0676003.1"/>
    </source>
</evidence>
<dbReference type="Gene3D" id="3.10.180.10">
    <property type="entry name" value="2,3-Dihydroxybiphenyl 1,2-Dioxygenase, domain 1"/>
    <property type="match status" value="1"/>
</dbReference>
<dbReference type="InterPro" id="IPR029068">
    <property type="entry name" value="Glyas_Bleomycin-R_OHBP_Dase"/>
</dbReference>
<gene>
    <name evidence="2" type="ORF">ACFFF6_18795</name>
</gene>
<dbReference type="InterPro" id="IPR037523">
    <property type="entry name" value="VOC_core"/>
</dbReference>
<dbReference type="Proteomes" id="UP001589793">
    <property type="component" value="Unassembled WGS sequence"/>
</dbReference>
<dbReference type="CDD" id="cd06587">
    <property type="entry name" value="VOC"/>
    <property type="match status" value="1"/>
</dbReference>
<dbReference type="RefSeq" id="WP_376983046.1">
    <property type="nucleotide sequence ID" value="NZ_JBHLSV010000036.1"/>
</dbReference>